<protein>
    <submittedName>
        <fullName evidence="1">Uncharacterized protein</fullName>
    </submittedName>
</protein>
<gene>
    <name evidence="1" type="ORF">QFC24_002995</name>
</gene>
<comment type="caution">
    <text evidence="1">The sequence shown here is derived from an EMBL/GenBank/DDBJ whole genome shotgun (WGS) entry which is preliminary data.</text>
</comment>
<organism evidence="1 2">
    <name type="scientific">Naganishia onofrii</name>
    <dbReference type="NCBI Taxonomy" id="1851511"/>
    <lineage>
        <taxon>Eukaryota</taxon>
        <taxon>Fungi</taxon>
        <taxon>Dikarya</taxon>
        <taxon>Basidiomycota</taxon>
        <taxon>Agaricomycotina</taxon>
        <taxon>Tremellomycetes</taxon>
        <taxon>Filobasidiales</taxon>
        <taxon>Filobasidiaceae</taxon>
        <taxon>Naganishia</taxon>
    </lineage>
</organism>
<proteinExistence type="predicted"/>
<evidence type="ECO:0000313" key="2">
    <source>
        <dbReference type="Proteomes" id="UP001234202"/>
    </source>
</evidence>
<dbReference type="Proteomes" id="UP001234202">
    <property type="component" value="Unassembled WGS sequence"/>
</dbReference>
<reference evidence="1" key="1">
    <citation type="submission" date="2023-04" db="EMBL/GenBank/DDBJ databases">
        <title>Draft Genome sequencing of Naganishia species isolated from polar environments using Oxford Nanopore Technology.</title>
        <authorList>
            <person name="Leo P."/>
            <person name="Venkateswaran K."/>
        </authorList>
    </citation>
    <scope>NUCLEOTIDE SEQUENCE</scope>
    <source>
        <strain evidence="1">DBVPG 5303</strain>
    </source>
</reference>
<name>A0ACC2XKW4_9TREE</name>
<dbReference type="EMBL" id="JASBWV010000009">
    <property type="protein sequence ID" value="KAJ9124628.1"/>
    <property type="molecule type" value="Genomic_DNA"/>
</dbReference>
<sequence>MPVGSVQPMREAKVQEIGALIAELRIEGEDALEKAQQHKALNIDVGNIYNVLAQLRDLQAAWTVTQRCLSGSMPEKEMVKERIATDDIDALDQSIKALRFKLQCEHPERWGGSTPFTNAHRAQP</sequence>
<evidence type="ECO:0000313" key="1">
    <source>
        <dbReference type="EMBL" id="KAJ9124628.1"/>
    </source>
</evidence>
<keyword evidence="2" id="KW-1185">Reference proteome</keyword>
<accession>A0ACC2XKW4</accession>